<dbReference type="Pfam" id="PF00460">
    <property type="entry name" value="Flg_bb_rod"/>
    <property type="match status" value="1"/>
</dbReference>
<dbReference type="NCBIfam" id="TIGR01396">
    <property type="entry name" value="FlgB"/>
    <property type="match status" value="1"/>
</dbReference>
<evidence type="ECO:0000256" key="3">
    <source>
        <dbReference type="ARBA" id="ARBA00014376"/>
    </source>
</evidence>
<dbReference type="PROSITE" id="PS00588">
    <property type="entry name" value="FLAGELLA_BB_ROD"/>
    <property type="match status" value="1"/>
</dbReference>
<evidence type="ECO:0000313" key="8">
    <source>
        <dbReference type="EMBL" id="NYG33777.1"/>
    </source>
</evidence>
<comment type="function">
    <text evidence="5 6">Structural component of flagellum, the bacterial motility apparatus. Part of the rod structure of flagellar basal body.</text>
</comment>
<evidence type="ECO:0000256" key="6">
    <source>
        <dbReference type="PIRNR" id="PIRNR002889"/>
    </source>
</evidence>
<dbReference type="InterPro" id="IPR006300">
    <property type="entry name" value="FlgB"/>
</dbReference>
<evidence type="ECO:0000256" key="4">
    <source>
        <dbReference type="ARBA" id="ARBA00023143"/>
    </source>
</evidence>
<protein>
    <recommendedName>
        <fullName evidence="3 6">Flagellar basal body rod protein FlgB</fullName>
    </recommendedName>
</protein>
<dbReference type="PANTHER" id="PTHR30435:SF12">
    <property type="entry name" value="FLAGELLAR BASAL BODY ROD PROTEIN FLGB"/>
    <property type="match status" value="1"/>
</dbReference>
<keyword evidence="9" id="KW-1185">Reference proteome</keyword>
<evidence type="ECO:0000259" key="7">
    <source>
        <dbReference type="Pfam" id="PF00460"/>
    </source>
</evidence>
<evidence type="ECO:0000256" key="2">
    <source>
        <dbReference type="ARBA" id="ARBA00009677"/>
    </source>
</evidence>
<dbReference type="RefSeq" id="WP_179634507.1">
    <property type="nucleotide sequence ID" value="NZ_CAXYYM010000008.1"/>
</dbReference>
<dbReference type="InterPro" id="IPR019776">
    <property type="entry name" value="Flagellar_basal_body_rod_CS"/>
</dbReference>
<reference evidence="8 9" key="1">
    <citation type="submission" date="2020-07" db="EMBL/GenBank/DDBJ databases">
        <title>Genomic Encyclopedia of Archaeal and Bacterial Type Strains, Phase II (KMG-II): from individual species to whole genera.</title>
        <authorList>
            <person name="Goeker M."/>
        </authorList>
    </citation>
    <scope>NUCLEOTIDE SEQUENCE [LARGE SCALE GENOMIC DNA]</scope>
    <source>
        <strain evidence="8 9">DSM 21226</strain>
    </source>
</reference>
<evidence type="ECO:0000256" key="5">
    <source>
        <dbReference type="ARBA" id="ARBA00024934"/>
    </source>
</evidence>
<accession>A0A7Y9U7G7</accession>
<feature type="domain" description="Flagellar basal body rod protein N-terminal" evidence="7">
    <location>
        <begin position="9"/>
        <end position="39"/>
    </location>
</feature>
<dbReference type="PIRSF" id="PIRSF002889">
    <property type="entry name" value="Rod_FlgB"/>
    <property type="match status" value="1"/>
</dbReference>
<dbReference type="EMBL" id="JACCFH010000001">
    <property type="protein sequence ID" value="NYG33777.1"/>
    <property type="molecule type" value="Genomic_DNA"/>
</dbReference>
<dbReference type="GO" id="GO:0071973">
    <property type="term" value="P:bacterial-type flagellum-dependent cell motility"/>
    <property type="evidence" value="ECO:0007669"/>
    <property type="project" value="InterPro"/>
</dbReference>
<dbReference type="GO" id="GO:0030694">
    <property type="term" value="C:bacterial-type flagellum basal body, rod"/>
    <property type="evidence" value="ECO:0007669"/>
    <property type="project" value="InterPro"/>
</dbReference>
<dbReference type="AlphaFoldDB" id="A0A7Y9U7G7"/>
<keyword evidence="8" id="KW-0969">Cilium</keyword>
<dbReference type="Proteomes" id="UP000518288">
    <property type="component" value="Unassembled WGS sequence"/>
</dbReference>
<evidence type="ECO:0000256" key="1">
    <source>
        <dbReference type="ARBA" id="ARBA00004117"/>
    </source>
</evidence>
<organism evidence="8 9">
    <name type="scientific">Sphaerotilus montanus</name>
    <dbReference type="NCBI Taxonomy" id="522889"/>
    <lineage>
        <taxon>Bacteria</taxon>
        <taxon>Pseudomonadati</taxon>
        <taxon>Pseudomonadota</taxon>
        <taxon>Betaproteobacteria</taxon>
        <taxon>Burkholderiales</taxon>
        <taxon>Sphaerotilaceae</taxon>
        <taxon>Sphaerotilus</taxon>
    </lineage>
</organism>
<keyword evidence="4 6" id="KW-0975">Bacterial flagellum</keyword>
<comment type="similarity">
    <text evidence="2 6">Belongs to the flagella basal body rod proteins family.</text>
</comment>
<evidence type="ECO:0000313" key="9">
    <source>
        <dbReference type="Proteomes" id="UP000518288"/>
    </source>
</evidence>
<comment type="caution">
    <text evidence="8">The sequence shown here is derived from an EMBL/GenBank/DDBJ whole genome shotgun (WGS) entry which is preliminary data.</text>
</comment>
<keyword evidence="8" id="KW-0966">Cell projection</keyword>
<comment type="subcellular location">
    <subcellularLocation>
        <location evidence="1 6">Bacterial flagellum basal body</location>
    </subcellularLocation>
</comment>
<dbReference type="InterPro" id="IPR001444">
    <property type="entry name" value="Flag_bb_rod_N"/>
</dbReference>
<keyword evidence="8" id="KW-0282">Flagellum</keyword>
<name>A0A7Y9U7G7_9BURK</name>
<dbReference type="PANTHER" id="PTHR30435">
    <property type="entry name" value="FLAGELLAR PROTEIN"/>
    <property type="match status" value="1"/>
</dbReference>
<sequence length="139" mass="14896">MLNRLSASLEFQTQALTLRSERQRLIASNIANADTPGYQAREIDFAKTLQQMTGSGATIGAPALLAGTNARHLATGGASAAMRDSQMLYAAPSQTNLDANTVDMDRERASFADNAVKYQATLQFINSGLRTMLDAIKGQ</sequence>
<gene>
    <name evidence="8" type="ORF">BDD16_002763</name>
</gene>
<comment type="subunit">
    <text evidence="6">The basal body constitutes a major portion of the flagellar organelle and consists of a number of rings mounted on a central rod.</text>
</comment>
<proteinExistence type="inferred from homology"/>